<keyword evidence="2" id="KW-1185">Reference proteome</keyword>
<name>A0ACD5UVB3_AVESA</name>
<protein>
    <submittedName>
        <fullName evidence="1">Uncharacterized protein</fullName>
    </submittedName>
</protein>
<reference evidence="1" key="1">
    <citation type="submission" date="2021-05" db="EMBL/GenBank/DDBJ databases">
        <authorList>
            <person name="Scholz U."/>
            <person name="Mascher M."/>
            <person name="Fiebig A."/>
        </authorList>
    </citation>
    <scope>NUCLEOTIDE SEQUENCE [LARGE SCALE GENOMIC DNA]</scope>
</reference>
<proteinExistence type="predicted"/>
<reference evidence="1" key="2">
    <citation type="submission" date="2025-09" db="UniProtKB">
        <authorList>
            <consortium name="EnsemblPlants"/>
        </authorList>
    </citation>
    <scope>IDENTIFICATION</scope>
</reference>
<accession>A0ACD5UVB3</accession>
<sequence length="667" mass="73377">MSGSSFNGDLPAPLFALPRLKILDLSSNNFGGHIPISSSSGPISLEVLDLSYNNLSGTLPATAFENVRNLNLAGNQFTGSLPASLFALPHLKFLDLSNNDFHGFFPINLASESIPLEVLHLEGNKLSEALQNEQTFEILKNLRELYLSSNQFSGNIPTFFFSLPHIEWLDLSRNFFRGEIPINPSSNLPLSLKSLRLSENNLSGRLSLIWLGNLTKLEELDLSGNANLVVDVNIPGWIPSFQLKVLLLSGCDLDKSIIAEPLFLRTQRHLVVLDLSNNILSGGMPNWLFTKEATLQVLKLGNNSLTGSLDPIWHTQPFLYSIDIHMNQVTGQLPANISSLFPGLAVLDISSNNITGHIPQSLCEIIHMARLDLSNNKLSGEAPACMFTNYQGLSQLKVSNNKLGGLIFGGVNNLSNIDELYLDGNKFEGTIPHGLSGILKVMDLHDNKLSGKLDNSLWNLSSLVVLNLAGNLITGEINPQICDLKGIRHLDLSSNNLTGSVPNCIFIELIFLNLSGNSLAGDISFPFFNTSSLFALDIRHNQFMGNLSWVQYLDNIRLLSLGGNKFEGQITPEVCKLMYLRIIDLSHNRLSGSLPACIGDISFKGGTNDQIFESAYGYIYNGSSYELRGFTFATKGNIYTYSRNFFCWMSGIDLSANMLDGEVPWEL</sequence>
<dbReference type="EnsemblPlants" id="AVESA.00010b.r2.2CG0321570.1">
    <property type="protein sequence ID" value="AVESA.00010b.r2.2CG0321570.1.CDS"/>
    <property type="gene ID" value="AVESA.00010b.r2.2CG0321570"/>
</dbReference>
<dbReference type="Proteomes" id="UP001732700">
    <property type="component" value="Chromosome 2C"/>
</dbReference>
<evidence type="ECO:0000313" key="1">
    <source>
        <dbReference type="EnsemblPlants" id="AVESA.00010b.r2.2CG0321570.1.CDS"/>
    </source>
</evidence>
<organism evidence="1 2">
    <name type="scientific">Avena sativa</name>
    <name type="common">Oat</name>
    <dbReference type="NCBI Taxonomy" id="4498"/>
    <lineage>
        <taxon>Eukaryota</taxon>
        <taxon>Viridiplantae</taxon>
        <taxon>Streptophyta</taxon>
        <taxon>Embryophyta</taxon>
        <taxon>Tracheophyta</taxon>
        <taxon>Spermatophyta</taxon>
        <taxon>Magnoliopsida</taxon>
        <taxon>Liliopsida</taxon>
        <taxon>Poales</taxon>
        <taxon>Poaceae</taxon>
        <taxon>BOP clade</taxon>
        <taxon>Pooideae</taxon>
        <taxon>Poodae</taxon>
        <taxon>Poeae</taxon>
        <taxon>Poeae Chloroplast Group 1 (Aveneae type)</taxon>
        <taxon>Aveninae</taxon>
        <taxon>Avena</taxon>
    </lineage>
</organism>
<evidence type="ECO:0000313" key="2">
    <source>
        <dbReference type="Proteomes" id="UP001732700"/>
    </source>
</evidence>